<dbReference type="PANTHER" id="PTHR43135:SF3">
    <property type="entry name" value="ALPHA-D-RIBOSE 1-METHYLPHOSPHONATE 5-TRIPHOSPHATE DIPHOSPHATASE"/>
    <property type="match status" value="1"/>
</dbReference>
<dbReference type="SUPFAM" id="SSF51556">
    <property type="entry name" value="Metallo-dependent hydrolases"/>
    <property type="match status" value="1"/>
</dbReference>
<dbReference type="Pfam" id="PF12680">
    <property type="entry name" value="SnoaL_2"/>
    <property type="match status" value="1"/>
</dbReference>
<organism evidence="3 4">
    <name type="scientific">Chryseobacterium soldanellicola</name>
    <dbReference type="NCBI Taxonomy" id="311333"/>
    <lineage>
        <taxon>Bacteria</taxon>
        <taxon>Pseudomonadati</taxon>
        <taxon>Bacteroidota</taxon>
        <taxon>Flavobacteriia</taxon>
        <taxon>Flavobacteriales</taxon>
        <taxon>Weeksellaceae</taxon>
        <taxon>Chryseobacterium group</taxon>
        <taxon>Chryseobacterium</taxon>
    </lineage>
</organism>
<name>A0A1H0Y5Z0_9FLAO</name>
<dbReference type="Proteomes" id="UP000199627">
    <property type="component" value="Unassembled WGS sequence"/>
</dbReference>
<feature type="domain" description="Amidohydrolase-related" evidence="1">
    <location>
        <begin position="95"/>
        <end position="487"/>
    </location>
</feature>
<dbReference type="Gene3D" id="3.10.450.50">
    <property type="match status" value="1"/>
</dbReference>
<gene>
    <name evidence="3" type="ORF">SAMN05421664_0507</name>
</gene>
<dbReference type="InterPro" id="IPR032466">
    <property type="entry name" value="Metal_Hydrolase"/>
</dbReference>
<dbReference type="PANTHER" id="PTHR43135">
    <property type="entry name" value="ALPHA-D-RIBOSE 1-METHYLPHOSPHONATE 5-TRIPHOSPHATE DIPHOSPHATASE"/>
    <property type="match status" value="1"/>
</dbReference>
<keyword evidence="4" id="KW-1185">Reference proteome</keyword>
<dbReference type="InterPro" id="IPR037401">
    <property type="entry name" value="SnoaL-like"/>
</dbReference>
<evidence type="ECO:0000259" key="1">
    <source>
        <dbReference type="Pfam" id="PF01979"/>
    </source>
</evidence>
<dbReference type="AlphaFoldDB" id="A0A1H0Y5Z0"/>
<reference evidence="4" key="1">
    <citation type="submission" date="2016-10" db="EMBL/GenBank/DDBJ databases">
        <authorList>
            <person name="Varghese N."/>
            <person name="Submissions S."/>
        </authorList>
    </citation>
    <scope>NUCLEOTIDE SEQUENCE [LARGE SCALE GENOMIC DNA]</scope>
    <source>
        <strain evidence="4">DSM 17072</strain>
    </source>
</reference>
<dbReference type="SUPFAM" id="SSF51338">
    <property type="entry name" value="Composite domain of metallo-dependent hydrolases"/>
    <property type="match status" value="1"/>
</dbReference>
<dbReference type="Pfam" id="PF01979">
    <property type="entry name" value="Amidohydro_1"/>
    <property type="match status" value="1"/>
</dbReference>
<dbReference type="SUPFAM" id="SSF54427">
    <property type="entry name" value="NTF2-like"/>
    <property type="match status" value="1"/>
</dbReference>
<dbReference type="InterPro" id="IPR011059">
    <property type="entry name" value="Metal-dep_hydrolase_composite"/>
</dbReference>
<evidence type="ECO:0000259" key="2">
    <source>
        <dbReference type="Pfam" id="PF12680"/>
    </source>
</evidence>
<evidence type="ECO:0000313" key="3">
    <source>
        <dbReference type="EMBL" id="SDQ10577.1"/>
    </source>
</evidence>
<dbReference type="Gene3D" id="3.20.20.140">
    <property type="entry name" value="Metal-dependent hydrolases"/>
    <property type="match status" value="1"/>
</dbReference>
<accession>A0A1H0Y5Z0</accession>
<dbReference type="InterPro" id="IPR032710">
    <property type="entry name" value="NTF2-like_dom_sf"/>
</dbReference>
<dbReference type="Gene3D" id="2.30.40.10">
    <property type="entry name" value="Urease, subunit C, domain 1"/>
    <property type="match status" value="1"/>
</dbReference>
<evidence type="ECO:0000313" key="4">
    <source>
        <dbReference type="Proteomes" id="UP000199627"/>
    </source>
</evidence>
<dbReference type="EMBL" id="FNKL01000001">
    <property type="protein sequence ID" value="SDQ10577.1"/>
    <property type="molecule type" value="Genomic_DNA"/>
</dbReference>
<feature type="domain" description="SnoaL-like" evidence="2">
    <location>
        <begin position="502"/>
        <end position="600"/>
    </location>
</feature>
<dbReference type="STRING" id="311333.SAMN05421664_0507"/>
<proteinExistence type="predicted"/>
<sequence length="605" mass="68356">MNYKSSETAFIIFAIKNKTKTMKKKICLLFIIYFAVNKIYAQTYIQNVTVVDVVNQKLITDQTVFIDKNIISDIKPSKKIKIRNDAKIINGEGKYLIPGMTDAHVHFFQSGGLYTRPDAMDLRKYYPYEKEIDWNLNHMEDFLQRYLKAGITTVIDAGATYNFLNLKNSLAEKPNLPSVYMTGPLLTTYEPDVFKNLGKNEPFKLTMSVEDAKKYVQEQLPYKPDFIKIWYIVLAQGKDVEAAARKNEPIVKAIIDEAHKNNLKVAVHATERITAQIAVQNGADYLVHDIEDEIIQDDFVKLLKSKNTVLSPTLIVSGNYGKTFGQKPDHSAYDLENSNPEAIGSIYDLKHLSFSADSTMVQEDKRRFTSPQMADYLNKIDHIRKTNLKKLIDGGVTIAAGTDAGNVGTQHATSFITELKAMKESGMSNWQILQSATINPAKIFNKEKITGSISQGKIADLVLLHSNPTENLDNLTKIDLVIKNGQIINPQNIVKATPESLVQQQVNGYNARNIDAFLEPYAEDTELYIFPDKLLSKGKDAMRKDYDEMFKRLPDLHCEIKERIVNGNFIIDKESVSGMSKSGKTEATAIYEIKDNKISKVYFLP</sequence>
<dbReference type="InterPro" id="IPR006680">
    <property type="entry name" value="Amidohydro-rel"/>
</dbReference>
<dbReference type="GO" id="GO:0016810">
    <property type="term" value="F:hydrolase activity, acting on carbon-nitrogen (but not peptide) bonds"/>
    <property type="evidence" value="ECO:0007669"/>
    <property type="project" value="InterPro"/>
</dbReference>
<dbReference type="InterPro" id="IPR051781">
    <property type="entry name" value="Metallo-dep_Hydrolase"/>
</dbReference>
<protein>
    <submittedName>
        <fullName evidence="3">Imidazolonepropionase</fullName>
    </submittedName>
</protein>